<keyword evidence="2" id="KW-0175">Coiled coil</keyword>
<name>A0A939PC52_9ACTN</name>
<dbReference type="InterPro" id="IPR050465">
    <property type="entry name" value="UPF0194_transport"/>
</dbReference>
<evidence type="ECO:0000256" key="1">
    <source>
        <dbReference type="ARBA" id="ARBA00004196"/>
    </source>
</evidence>
<evidence type="ECO:0000259" key="5">
    <source>
        <dbReference type="Pfam" id="PF01471"/>
    </source>
</evidence>
<dbReference type="RefSeq" id="WP_208253370.1">
    <property type="nucleotide sequence ID" value="NZ_JAGEOJ010000001.1"/>
</dbReference>
<evidence type="ECO:0000313" key="6">
    <source>
        <dbReference type="EMBL" id="MBO2445771.1"/>
    </source>
</evidence>
<dbReference type="AlphaFoldDB" id="A0A939PC52"/>
<dbReference type="InterPro" id="IPR002477">
    <property type="entry name" value="Peptidoglycan-bd-like"/>
</dbReference>
<accession>A0A939PC52</accession>
<feature type="compositionally biased region" description="Low complexity" evidence="3">
    <location>
        <begin position="38"/>
        <end position="48"/>
    </location>
</feature>
<keyword evidence="7" id="KW-1185">Reference proteome</keyword>
<evidence type="ECO:0000313" key="7">
    <source>
        <dbReference type="Proteomes" id="UP000669179"/>
    </source>
</evidence>
<feature type="chain" id="PRO_5036863438" evidence="4">
    <location>
        <begin position="27"/>
        <end position="360"/>
    </location>
</feature>
<dbReference type="InterPro" id="IPR036365">
    <property type="entry name" value="PGBD-like_sf"/>
</dbReference>
<feature type="signal peptide" evidence="4">
    <location>
        <begin position="1"/>
        <end position="26"/>
    </location>
</feature>
<feature type="compositionally biased region" description="Basic and acidic residues" evidence="3">
    <location>
        <begin position="253"/>
        <end position="265"/>
    </location>
</feature>
<sequence length="360" mass="36270">MKRKTIIGAAAGVIVAATGAGVAVNAATGDGGNGAGAASGDAPPAATAPVERGDLSDSTSVSGTLGYGGARKIKAGAGGTLTWLRGTGSTVRQNGRLYELDGKPVRLMYGSRPMYRNLKTGDKGPDVRQLEENLRDLGYGSGLTVDETFSGATADAVRRWQRGHDAKATGTVGPGEIAFAPGPVRVSGRDASTGDRVQPGAPVLSSSDAERVVTMKLKVDEASLLKRGTKVSVELPGGGTAKGTVRSIGTTASKDKGDGGGGDGEAKIDVTVRLDDPDKAGGVDQAPVTVDLTTQTHKDVLSVPVQALLALPGGGYGVQVVESGKPPRTVKVELGMFGSGRVEVSGGGLREGMQVGVPQS</sequence>
<dbReference type="GO" id="GO:0030313">
    <property type="term" value="C:cell envelope"/>
    <property type="evidence" value="ECO:0007669"/>
    <property type="project" value="UniProtKB-SubCell"/>
</dbReference>
<keyword evidence="4" id="KW-0732">Signal</keyword>
<dbReference type="InterPro" id="IPR036366">
    <property type="entry name" value="PGBDSf"/>
</dbReference>
<feature type="region of interest" description="Disordered" evidence="3">
    <location>
        <begin position="244"/>
        <end position="265"/>
    </location>
</feature>
<reference evidence="6" key="1">
    <citation type="submission" date="2021-03" db="EMBL/GenBank/DDBJ databases">
        <authorList>
            <person name="Kanchanasin P."/>
            <person name="Saeng-In P."/>
            <person name="Phongsopitanun W."/>
            <person name="Yuki M."/>
            <person name="Kudo T."/>
            <person name="Ohkuma M."/>
            <person name="Tanasupawat S."/>
        </authorList>
    </citation>
    <scope>NUCLEOTIDE SEQUENCE</scope>
    <source>
        <strain evidence="6">GKU 128</strain>
    </source>
</reference>
<evidence type="ECO:0000256" key="3">
    <source>
        <dbReference type="SAM" id="MobiDB-lite"/>
    </source>
</evidence>
<dbReference type="Pfam" id="PF01471">
    <property type="entry name" value="PG_binding_1"/>
    <property type="match status" value="1"/>
</dbReference>
<comment type="subcellular location">
    <subcellularLocation>
        <location evidence="1">Cell envelope</location>
    </subcellularLocation>
</comment>
<evidence type="ECO:0000256" key="4">
    <source>
        <dbReference type="SAM" id="SignalP"/>
    </source>
</evidence>
<evidence type="ECO:0000256" key="2">
    <source>
        <dbReference type="ARBA" id="ARBA00023054"/>
    </source>
</evidence>
<comment type="caution">
    <text evidence="6">The sequence shown here is derived from an EMBL/GenBank/DDBJ whole genome shotgun (WGS) entry which is preliminary data.</text>
</comment>
<gene>
    <name evidence="6" type="ORF">J4573_01585</name>
</gene>
<dbReference type="Gene3D" id="1.10.101.10">
    <property type="entry name" value="PGBD-like superfamily/PGBD"/>
    <property type="match status" value="1"/>
</dbReference>
<dbReference type="SUPFAM" id="SSF47090">
    <property type="entry name" value="PGBD-like"/>
    <property type="match status" value="1"/>
</dbReference>
<dbReference type="EMBL" id="JAGEOJ010000001">
    <property type="protein sequence ID" value="MBO2445771.1"/>
    <property type="molecule type" value="Genomic_DNA"/>
</dbReference>
<feature type="region of interest" description="Disordered" evidence="3">
    <location>
        <begin position="34"/>
        <end position="61"/>
    </location>
</feature>
<feature type="domain" description="Peptidoglycan binding-like" evidence="5">
    <location>
        <begin position="124"/>
        <end position="174"/>
    </location>
</feature>
<proteinExistence type="predicted"/>
<protein>
    <submittedName>
        <fullName evidence="6">Peptidoglycan-binding protein</fullName>
    </submittedName>
</protein>
<feature type="region of interest" description="Disordered" evidence="3">
    <location>
        <begin position="181"/>
        <end position="203"/>
    </location>
</feature>
<dbReference type="PANTHER" id="PTHR32347">
    <property type="entry name" value="EFFLUX SYSTEM COMPONENT YKNX-RELATED"/>
    <property type="match status" value="1"/>
</dbReference>
<dbReference type="Gene3D" id="2.40.420.20">
    <property type="match status" value="1"/>
</dbReference>
<organism evidence="6 7">
    <name type="scientific">Actinomadura barringtoniae</name>
    <dbReference type="NCBI Taxonomy" id="1427535"/>
    <lineage>
        <taxon>Bacteria</taxon>
        <taxon>Bacillati</taxon>
        <taxon>Actinomycetota</taxon>
        <taxon>Actinomycetes</taxon>
        <taxon>Streptosporangiales</taxon>
        <taxon>Thermomonosporaceae</taxon>
        <taxon>Actinomadura</taxon>
    </lineage>
</organism>
<dbReference type="Proteomes" id="UP000669179">
    <property type="component" value="Unassembled WGS sequence"/>
</dbReference>